<gene>
    <name evidence="2" type="ORF">GTQ38_20160</name>
</gene>
<dbReference type="SUPFAM" id="SSF56281">
    <property type="entry name" value="Metallo-hydrolase/oxidoreductase"/>
    <property type="match status" value="1"/>
</dbReference>
<accession>A0A6L9EHS8</accession>
<dbReference type="Proteomes" id="UP000475249">
    <property type="component" value="Unassembled WGS sequence"/>
</dbReference>
<evidence type="ECO:0000313" key="2">
    <source>
        <dbReference type="EMBL" id="NAS14337.1"/>
    </source>
</evidence>
<proteinExistence type="predicted"/>
<dbReference type="InterPro" id="IPR001279">
    <property type="entry name" value="Metallo-B-lactamas"/>
</dbReference>
<reference evidence="2 3" key="1">
    <citation type="submission" date="2020-01" db="EMBL/GenBank/DDBJ databases">
        <title>Bacteria diversity of Porities sp.</title>
        <authorList>
            <person name="Wang G."/>
        </authorList>
    </citation>
    <scope>NUCLEOTIDE SEQUENCE [LARGE SCALE GENOMIC DNA]</scope>
    <source>
        <strain evidence="2 3">R33</strain>
    </source>
</reference>
<dbReference type="InterPro" id="IPR036866">
    <property type="entry name" value="RibonucZ/Hydroxyglut_hydro"/>
</dbReference>
<feature type="domain" description="Metallo-beta-lactamase" evidence="1">
    <location>
        <begin position="11"/>
        <end position="69"/>
    </location>
</feature>
<dbReference type="PANTHER" id="PTHR30619">
    <property type="entry name" value="DNA INTERNALIZATION/COMPETENCE PROTEIN COMEC/REC2"/>
    <property type="match status" value="1"/>
</dbReference>
<dbReference type="InterPro" id="IPR052159">
    <property type="entry name" value="Competence_DNA_uptake"/>
</dbReference>
<dbReference type="EMBL" id="WXYO01000009">
    <property type="protein sequence ID" value="NAS14337.1"/>
    <property type="molecule type" value="Genomic_DNA"/>
</dbReference>
<protein>
    <recommendedName>
        <fullName evidence="1">Metallo-beta-lactamase domain-containing protein</fullName>
    </recommendedName>
</protein>
<dbReference type="RefSeq" id="WP_161437378.1">
    <property type="nucleotide sequence ID" value="NZ_WXYO01000009.1"/>
</dbReference>
<dbReference type="Gene3D" id="3.60.15.10">
    <property type="entry name" value="Ribonuclease Z/Hydroxyacylglutathione hydrolase-like"/>
    <property type="match status" value="1"/>
</dbReference>
<name>A0A6L9EHS8_9FLAO</name>
<comment type="caution">
    <text evidence="2">The sequence shown here is derived from an EMBL/GenBank/DDBJ whole genome shotgun (WGS) entry which is preliminary data.</text>
</comment>
<evidence type="ECO:0000259" key="1">
    <source>
        <dbReference type="Pfam" id="PF00753"/>
    </source>
</evidence>
<keyword evidence="3" id="KW-1185">Reference proteome</keyword>
<dbReference type="PANTHER" id="PTHR30619:SF1">
    <property type="entry name" value="RECOMBINATION PROTEIN 2"/>
    <property type="match status" value="1"/>
</dbReference>
<dbReference type="Pfam" id="PF00753">
    <property type="entry name" value="Lactamase_B"/>
    <property type="match status" value="1"/>
</dbReference>
<organism evidence="2 3">
    <name type="scientific">Poritiphilus flavus</name>
    <dbReference type="NCBI Taxonomy" id="2697053"/>
    <lineage>
        <taxon>Bacteria</taxon>
        <taxon>Pseudomonadati</taxon>
        <taxon>Bacteroidota</taxon>
        <taxon>Flavobacteriia</taxon>
        <taxon>Flavobacteriales</taxon>
        <taxon>Flavobacteriaceae</taxon>
        <taxon>Poritiphilus</taxon>
    </lineage>
</organism>
<evidence type="ECO:0000313" key="3">
    <source>
        <dbReference type="Proteomes" id="UP000475249"/>
    </source>
</evidence>
<sequence length="416" mass="47231">MVVRVFQSDKGDCMLYQGKDDKMILIDGGMAKSYNKYVSKFLEGKTLDLLCVSHIDQDHIQGILEMMKHILKWRVYDYQRTQNNRRFKKPNLPKPPNVLSVWHNAFNDSVLENDGRIEDMLAAASAIHSLSDMSNSNLFQSKREAILLSNRLKPSQLHIPLNKEFNGKLVYYNRSSAKQAIGGSNITIIGPFKEDLDKLRNEWNKWLRESRSAIARLRRKAEEDSDLLGNADTIEVVSLSELGIRSKVSTPNLASIMFLIEEDGKTALFTGDGHAKDILKGLKANGKLDKNGLLHLNLLKVQHHGSEHNIDLSFCKSITADNYVFCGNGSHENPDLEVVKIIIDSRIGIAKNRSANEEVSNEFKLWFNSSENNTYGHESKHMKKLKDYVEKRAKSSNGKMSFFFIPKGRSSFQIKI</sequence>
<dbReference type="AlphaFoldDB" id="A0A6L9EHS8"/>